<evidence type="ECO:0000256" key="3">
    <source>
        <dbReference type="ARBA" id="ARBA00023125"/>
    </source>
</evidence>
<dbReference type="GO" id="GO:0007548">
    <property type="term" value="P:sex differentiation"/>
    <property type="evidence" value="ECO:0007669"/>
    <property type="project" value="TreeGrafter"/>
</dbReference>
<dbReference type="Proteomes" id="UP001187531">
    <property type="component" value="Unassembled WGS sequence"/>
</dbReference>
<dbReference type="GO" id="GO:0005634">
    <property type="term" value="C:nucleus"/>
    <property type="evidence" value="ECO:0007669"/>
    <property type="project" value="UniProtKB-SubCell"/>
</dbReference>
<evidence type="ECO:0000259" key="7">
    <source>
        <dbReference type="PROSITE" id="PS50809"/>
    </source>
</evidence>
<comment type="caution">
    <text evidence="8">The sequence shown here is derived from an EMBL/GenBank/DDBJ whole genome shotgun (WGS) entry which is preliminary data.</text>
</comment>
<sequence length="273" mass="29971">MDVTLNFEQKFRALSRDDDTDTSGAKVRKPKCARCRNHGVIAWLKGHKKHCRFRECTCQKCILITERQRVMAAQVSLKRQQAAEDVIALSIRAAATGASIGQLPQGPIFGLALAEVKRQAESNQGHKRIQKMSMPSDTDAPSVAIKHGKAPGIDKEIETSSRSTTPTTTPTQSFPEKSVRPLESATSAFVPVHPVSLHTEASALSSYQHHLQKVGFNPFLYTPTLWPTAASFGLTSPPVFLQHLKAGLEMKCTLPGCTQCPETDVLLLKQKFL</sequence>
<dbReference type="PROSITE" id="PS40000">
    <property type="entry name" value="DM_1"/>
    <property type="match status" value="1"/>
</dbReference>
<dbReference type="InterPro" id="IPR001275">
    <property type="entry name" value="DM_DNA-bd"/>
</dbReference>
<evidence type="ECO:0000256" key="2">
    <source>
        <dbReference type="ARBA" id="ARBA00022833"/>
    </source>
</evidence>
<keyword evidence="1 5" id="KW-0479">Metal-binding</keyword>
<dbReference type="SUPFAM" id="SSF82927">
    <property type="entry name" value="Cysteine-rich DNA binding domain, (DM domain)"/>
    <property type="match status" value="1"/>
</dbReference>
<evidence type="ECO:0000313" key="9">
    <source>
        <dbReference type="Proteomes" id="UP001187531"/>
    </source>
</evidence>
<dbReference type="Gene3D" id="4.10.1040.10">
    <property type="entry name" value="DM DNA-binding domain"/>
    <property type="match status" value="1"/>
</dbReference>
<keyword evidence="9" id="KW-1185">Reference proteome</keyword>
<dbReference type="GO" id="GO:0046872">
    <property type="term" value="F:metal ion binding"/>
    <property type="evidence" value="ECO:0007669"/>
    <property type="project" value="UniProtKB-KW"/>
</dbReference>
<dbReference type="FunFam" id="4.10.1040.10:FF:000001">
    <property type="entry name" value="doublesex- and mab-3-related transcription factor 1"/>
    <property type="match status" value="1"/>
</dbReference>
<proteinExistence type="predicted"/>
<dbReference type="GO" id="GO:0000981">
    <property type="term" value="F:DNA-binding transcription factor activity, RNA polymerase II-specific"/>
    <property type="evidence" value="ECO:0007669"/>
    <property type="project" value="TreeGrafter"/>
</dbReference>
<feature type="domain" description="DM" evidence="7">
    <location>
        <begin position="32"/>
        <end position="79"/>
    </location>
</feature>
<evidence type="ECO:0000256" key="4">
    <source>
        <dbReference type="ARBA" id="ARBA00023242"/>
    </source>
</evidence>
<evidence type="ECO:0000256" key="1">
    <source>
        <dbReference type="ARBA" id="ARBA00022723"/>
    </source>
</evidence>
<dbReference type="PANTHER" id="PTHR12322">
    <property type="entry name" value="DOUBLESEX AND MAB-3 RELATED TRANSCRIPTION FACTOR DMRT"/>
    <property type="match status" value="1"/>
</dbReference>
<dbReference type="PROSITE" id="PS50809">
    <property type="entry name" value="DM_2"/>
    <property type="match status" value="1"/>
</dbReference>
<evidence type="ECO:0000256" key="6">
    <source>
        <dbReference type="SAM" id="MobiDB-lite"/>
    </source>
</evidence>
<keyword evidence="2 5" id="KW-0862">Zinc</keyword>
<evidence type="ECO:0000313" key="8">
    <source>
        <dbReference type="EMBL" id="KAK2725019.1"/>
    </source>
</evidence>
<dbReference type="InterPro" id="IPR036407">
    <property type="entry name" value="DM_DNA-bd_sf"/>
</dbReference>
<dbReference type="AlphaFoldDB" id="A0AA88ID66"/>
<dbReference type="Pfam" id="PF00751">
    <property type="entry name" value="DM"/>
    <property type="match status" value="1"/>
</dbReference>
<evidence type="ECO:0000256" key="5">
    <source>
        <dbReference type="PROSITE-ProRule" id="PRU00070"/>
    </source>
</evidence>
<organism evidence="8 9">
    <name type="scientific">Artemia franciscana</name>
    <name type="common">Brine shrimp</name>
    <name type="synonym">Artemia sanfranciscana</name>
    <dbReference type="NCBI Taxonomy" id="6661"/>
    <lineage>
        <taxon>Eukaryota</taxon>
        <taxon>Metazoa</taxon>
        <taxon>Ecdysozoa</taxon>
        <taxon>Arthropoda</taxon>
        <taxon>Crustacea</taxon>
        <taxon>Branchiopoda</taxon>
        <taxon>Anostraca</taxon>
        <taxon>Artemiidae</taxon>
        <taxon>Artemia</taxon>
    </lineage>
</organism>
<feature type="compositionally biased region" description="Low complexity" evidence="6">
    <location>
        <begin position="160"/>
        <end position="171"/>
    </location>
</feature>
<gene>
    <name evidence="8" type="ORF">QYM36_001464</name>
</gene>
<protein>
    <recommendedName>
        <fullName evidence="7">DM domain-containing protein</fullName>
    </recommendedName>
</protein>
<dbReference type="GO" id="GO:0000978">
    <property type="term" value="F:RNA polymerase II cis-regulatory region sequence-specific DNA binding"/>
    <property type="evidence" value="ECO:0007669"/>
    <property type="project" value="TreeGrafter"/>
</dbReference>
<feature type="region of interest" description="Disordered" evidence="6">
    <location>
        <begin position="122"/>
        <end position="180"/>
    </location>
</feature>
<name>A0AA88ID66_ARTSF</name>
<reference evidence="8" key="1">
    <citation type="submission" date="2023-07" db="EMBL/GenBank/DDBJ databases">
        <title>Chromosome-level genome assembly of Artemia franciscana.</title>
        <authorList>
            <person name="Jo E."/>
        </authorList>
    </citation>
    <scope>NUCLEOTIDE SEQUENCE</scope>
    <source>
        <tissue evidence="8">Whole body</tissue>
    </source>
</reference>
<comment type="subcellular location">
    <subcellularLocation>
        <location evidence="5">Nucleus</location>
    </subcellularLocation>
</comment>
<keyword evidence="4 5" id="KW-0539">Nucleus</keyword>
<dbReference type="InterPro" id="IPR026607">
    <property type="entry name" value="DMRT"/>
</dbReference>
<dbReference type="PANTHER" id="PTHR12322:SF118">
    <property type="entry name" value="DM DOMAIN-CONTAINING PROTEIN"/>
    <property type="match status" value="1"/>
</dbReference>
<dbReference type="EMBL" id="JAVRJZ010000003">
    <property type="protein sequence ID" value="KAK2725019.1"/>
    <property type="molecule type" value="Genomic_DNA"/>
</dbReference>
<accession>A0AA88ID66</accession>
<dbReference type="SMART" id="SM00301">
    <property type="entry name" value="DM"/>
    <property type="match status" value="1"/>
</dbReference>
<keyword evidence="3 5" id="KW-0238">DNA-binding</keyword>
<feature type="DNA-binding region" description="DM" evidence="5">
    <location>
        <begin position="32"/>
        <end position="79"/>
    </location>
</feature>